<dbReference type="EMBL" id="BMQQ01000016">
    <property type="protein sequence ID" value="GGT43611.1"/>
    <property type="molecule type" value="Genomic_DNA"/>
</dbReference>
<comment type="caution">
    <text evidence="1">The sequence shown here is derived from an EMBL/GenBank/DDBJ whole genome shotgun (WGS) entry which is preliminary data.</text>
</comment>
<gene>
    <name evidence="1" type="ORF">GCM10014713_41660</name>
</gene>
<reference evidence="1" key="1">
    <citation type="journal article" date="2014" name="Int. J. Syst. Evol. Microbiol.">
        <title>Complete genome sequence of Corynebacterium casei LMG S-19264T (=DSM 44701T), isolated from a smear-ripened cheese.</title>
        <authorList>
            <consortium name="US DOE Joint Genome Institute (JGI-PGF)"/>
            <person name="Walter F."/>
            <person name="Albersmeier A."/>
            <person name="Kalinowski J."/>
            <person name="Ruckert C."/>
        </authorList>
    </citation>
    <scope>NUCLEOTIDE SEQUENCE</scope>
    <source>
        <strain evidence="1">JCM 3172</strain>
    </source>
</reference>
<evidence type="ECO:0000313" key="1">
    <source>
        <dbReference type="EMBL" id="GGT43611.1"/>
    </source>
</evidence>
<accession>A0A918H745</accession>
<keyword evidence="2" id="KW-1185">Reference proteome</keyword>
<dbReference type="Proteomes" id="UP000619486">
    <property type="component" value="Unassembled WGS sequence"/>
</dbReference>
<proteinExistence type="predicted"/>
<name>A0A918H745_9ACTN</name>
<reference evidence="1" key="2">
    <citation type="submission" date="2020-09" db="EMBL/GenBank/DDBJ databases">
        <authorList>
            <person name="Sun Q."/>
            <person name="Ohkuma M."/>
        </authorList>
    </citation>
    <scope>NUCLEOTIDE SEQUENCE</scope>
    <source>
        <strain evidence="1">JCM 3172</strain>
    </source>
</reference>
<protein>
    <submittedName>
        <fullName evidence="1">Uncharacterized protein</fullName>
    </submittedName>
</protein>
<evidence type="ECO:0000313" key="2">
    <source>
        <dbReference type="Proteomes" id="UP000619486"/>
    </source>
</evidence>
<sequence length="272" mass="30103">MNQPIERMTPAAAPARVGQGTAVEQSRAVAEVQAAIVVAQQCPRDISAAIAEMRQSCQQPYLAERAFYRFPRSGQTVSGPSVHLARELARCWGNVQYGLAELRRDDEYGESEMQAYAWDVEKNTRNSSTFIVPHKRDQKGGPKQLTDMRDIYENNANNGARRVREAIFAILPPWFVEEAKELCTRTLRDGGGKPLNLRIADAVKAFEGIGITADRIETKLGRPSVKWTDHDVAQLLVSFRSIQQGEITAEDEFPSVVSLSELTGNTQAGEVA</sequence>
<dbReference type="RefSeq" id="WP_229833099.1">
    <property type="nucleotide sequence ID" value="NZ_BMQQ01000016.1"/>
</dbReference>
<organism evidence="1 2">
    <name type="scientific">Streptomyces purpureus</name>
    <dbReference type="NCBI Taxonomy" id="1951"/>
    <lineage>
        <taxon>Bacteria</taxon>
        <taxon>Bacillati</taxon>
        <taxon>Actinomycetota</taxon>
        <taxon>Actinomycetes</taxon>
        <taxon>Kitasatosporales</taxon>
        <taxon>Streptomycetaceae</taxon>
        <taxon>Streptomyces</taxon>
    </lineage>
</organism>
<dbReference type="AlphaFoldDB" id="A0A918H745"/>